<dbReference type="GO" id="GO:0055085">
    <property type="term" value="P:transmembrane transport"/>
    <property type="evidence" value="ECO:0007669"/>
    <property type="project" value="InterPro"/>
</dbReference>
<evidence type="ECO:0000256" key="7">
    <source>
        <dbReference type="RuleBase" id="RU363032"/>
    </source>
</evidence>
<keyword evidence="3" id="KW-1003">Cell membrane</keyword>
<feature type="transmembrane region" description="Helical" evidence="7">
    <location>
        <begin position="265"/>
        <end position="289"/>
    </location>
</feature>
<evidence type="ECO:0000256" key="2">
    <source>
        <dbReference type="ARBA" id="ARBA00022448"/>
    </source>
</evidence>
<comment type="subcellular location">
    <subcellularLocation>
        <location evidence="1 7">Cell membrane</location>
        <topology evidence="1 7">Multi-pass membrane protein</topology>
    </subcellularLocation>
</comment>
<dbReference type="PANTHER" id="PTHR43744">
    <property type="entry name" value="ABC TRANSPORTER PERMEASE PROTEIN MG189-RELATED-RELATED"/>
    <property type="match status" value="1"/>
</dbReference>
<comment type="caution">
    <text evidence="9">The sequence shown here is derived from an EMBL/GenBank/DDBJ whole genome shotgun (WGS) entry which is preliminary data.</text>
</comment>
<gene>
    <name evidence="9" type="ORF">IAA84_13860</name>
</gene>
<evidence type="ECO:0000256" key="5">
    <source>
        <dbReference type="ARBA" id="ARBA00022989"/>
    </source>
</evidence>
<evidence type="ECO:0000259" key="8">
    <source>
        <dbReference type="PROSITE" id="PS50928"/>
    </source>
</evidence>
<dbReference type="CDD" id="cd06261">
    <property type="entry name" value="TM_PBP2"/>
    <property type="match status" value="1"/>
</dbReference>
<feature type="transmembrane region" description="Helical" evidence="7">
    <location>
        <begin position="152"/>
        <end position="172"/>
    </location>
</feature>
<comment type="similarity">
    <text evidence="7">Belongs to the binding-protein-dependent transport system permease family.</text>
</comment>
<dbReference type="InterPro" id="IPR000515">
    <property type="entry name" value="MetI-like"/>
</dbReference>
<feature type="domain" description="ABC transmembrane type-1" evidence="8">
    <location>
        <begin position="85"/>
        <end position="286"/>
    </location>
</feature>
<keyword evidence="2 7" id="KW-0813">Transport</keyword>
<reference evidence="9" key="2">
    <citation type="journal article" date="2021" name="PeerJ">
        <title>Extensive microbial diversity within the chicken gut microbiome revealed by metagenomics and culture.</title>
        <authorList>
            <person name="Gilroy R."/>
            <person name="Ravi A."/>
            <person name="Getino M."/>
            <person name="Pursley I."/>
            <person name="Horton D.L."/>
            <person name="Alikhan N.F."/>
            <person name="Baker D."/>
            <person name="Gharbi K."/>
            <person name="Hall N."/>
            <person name="Watson M."/>
            <person name="Adriaenssens E.M."/>
            <person name="Foster-Nyarko E."/>
            <person name="Jarju S."/>
            <person name="Secka A."/>
            <person name="Antonio M."/>
            <person name="Oren A."/>
            <person name="Chaudhuri R.R."/>
            <person name="La Ragione R."/>
            <person name="Hildebrand F."/>
            <person name="Pallen M.J."/>
        </authorList>
    </citation>
    <scope>NUCLEOTIDE SEQUENCE</scope>
    <source>
        <strain evidence="9">13766</strain>
    </source>
</reference>
<name>A0A9D1K8K7_9FIRM</name>
<evidence type="ECO:0000256" key="6">
    <source>
        <dbReference type="ARBA" id="ARBA00023136"/>
    </source>
</evidence>
<keyword evidence="6 7" id="KW-0472">Membrane</keyword>
<dbReference type="Gene3D" id="1.10.3720.10">
    <property type="entry name" value="MetI-like"/>
    <property type="match status" value="1"/>
</dbReference>
<dbReference type="SUPFAM" id="SSF161098">
    <property type="entry name" value="MetI-like"/>
    <property type="match status" value="1"/>
</dbReference>
<protein>
    <submittedName>
        <fullName evidence="9">Carbohydrate ABC transporter permease</fullName>
    </submittedName>
</protein>
<keyword evidence="4 7" id="KW-0812">Transmembrane</keyword>
<feature type="transmembrane region" description="Helical" evidence="7">
    <location>
        <begin position="88"/>
        <end position="108"/>
    </location>
</feature>
<keyword evidence="5 7" id="KW-1133">Transmembrane helix</keyword>
<accession>A0A9D1K8K7</accession>
<dbReference type="GO" id="GO:0005886">
    <property type="term" value="C:plasma membrane"/>
    <property type="evidence" value="ECO:0007669"/>
    <property type="project" value="UniProtKB-SubCell"/>
</dbReference>
<dbReference type="EMBL" id="DVJN01000268">
    <property type="protein sequence ID" value="HIS94093.1"/>
    <property type="molecule type" value="Genomic_DNA"/>
</dbReference>
<dbReference type="AlphaFoldDB" id="A0A9D1K8K7"/>
<evidence type="ECO:0000256" key="3">
    <source>
        <dbReference type="ARBA" id="ARBA00022475"/>
    </source>
</evidence>
<dbReference type="Proteomes" id="UP000824140">
    <property type="component" value="Unassembled WGS sequence"/>
</dbReference>
<evidence type="ECO:0000313" key="10">
    <source>
        <dbReference type="Proteomes" id="UP000824140"/>
    </source>
</evidence>
<proteinExistence type="inferred from homology"/>
<dbReference type="PANTHER" id="PTHR43744:SF9">
    <property type="entry name" value="POLYGALACTURONAN_RHAMNOGALACTURONAN TRANSPORT SYSTEM PERMEASE PROTEIN YTCP"/>
    <property type="match status" value="1"/>
</dbReference>
<evidence type="ECO:0000256" key="1">
    <source>
        <dbReference type="ARBA" id="ARBA00004651"/>
    </source>
</evidence>
<dbReference type="InterPro" id="IPR035906">
    <property type="entry name" value="MetI-like_sf"/>
</dbReference>
<evidence type="ECO:0000256" key="4">
    <source>
        <dbReference type="ARBA" id="ARBA00022692"/>
    </source>
</evidence>
<evidence type="ECO:0000313" key="9">
    <source>
        <dbReference type="EMBL" id="HIS94093.1"/>
    </source>
</evidence>
<sequence length="304" mass="34233">MRKRSRQARRYALPYSMGSRVFDGVNCALLLFFALFCVYPVWYTLINAFSDPEILMRKSIVMVPAGFSLENFTHIVEQDNLLRSYINAFVYTAGVVVYSTALTILGAYVLSRRALPGKNLFMFLIWFTMVFGGGLIPTYLVVNRLKLVNTAWAIILPCAVSQYNLIVMRTAMAAVPDTLEDAARIDGAGDIRILTHIVLPCSLPVVATIALFYCVGQWNSYFKEMIYLSKKEMYPLQVILRELLITYTDNTTDAMKMSAAENSNFAPLGFKCAVIFMSLLPMALLYPFIQRFFVKGIMIGAIKG</sequence>
<feature type="transmembrane region" description="Helical" evidence="7">
    <location>
        <begin position="120"/>
        <end position="140"/>
    </location>
</feature>
<reference evidence="9" key="1">
    <citation type="submission" date="2020-10" db="EMBL/GenBank/DDBJ databases">
        <authorList>
            <person name="Gilroy R."/>
        </authorList>
    </citation>
    <scope>NUCLEOTIDE SEQUENCE</scope>
    <source>
        <strain evidence="9">13766</strain>
    </source>
</reference>
<dbReference type="PROSITE" id="PS50928">
    <property type="entry name" value="ABC_TM1"/>
    <property type="match status" value="1"/>
</dbReference>
<organism evidence="9 10">
    <name type="scientific">Candidatus Alectryocaccomicrobium excrementavium</name>
    <dbReference type="NCBI Taxonomy" id="2840668"/>
    <lineage>
        <taxon>Bacteria</taxon>
        <taxon>Bacillati</taxon>
        <taxon>Bacillota</taxon>
        <taxon>Clostridia</taxon>
        <taxon>Candidatus Alectryocaccomicrobium</taxon>
    </lineage>
</organism>
<feature type="transmembrane region" description="Helical" evidence="7">
    <location>
        <begin position="21"/>
        <end position="42"/>
    </location>
</feature>
<feature type="transmembrane region" description="Helical" evidence="7">
    <location>
        <begin position="193"/>
        <end position="213"/>
    </location>
</feature>
<dbReference type="Pfam" id="PF00528">
    <property type="entry name" value="BPD_transp_1"/>
    <property type="match status" value="1"/>
</dbReference>